<dbReference type="RefSeq" id="WP_010896682.1">
    <property type="nucleotide sequence ID" value="NZ_CP040441.1"/>
</dbReference>
<reference evidence="1" key="1">
    <citation type="submission" date="2015-08" db="EMBL/GenBank/DDBJ databases">
        <title>Complete DNA Sequence of Pseudomonas syringae pv. actinidiae, the Causal Agent of Kiwifruit Canker Disease.</title>
        <authorList>
            <person name="Rikkerink E.H.A."/>
            <person name="Fineran P.C."/>
        </authorList>
    </citation>
    <scope>NUCLEOTIDE SEQUENCE</scope>
    <source>
        <strain evidence="1">DSM 13666</strain>
    </source>
</reference>
<proteinExistence type="predicted"/>
<dbReference type="EMBL" id="LILD01000003">
    <property type="protein sequence ID" value="KOO37003.1"/>
    <property type="molecule type" value="Genomic_DNA"/>
</dbReference>
<organism evidence="1">
    <name type="scientific">Halalkalibacterium halodurans</name>
    <name type="common">Bacillus halodurans</name>
    <dbReference type="NCBI Taxonomy" id="86665"/>
    <lineage>
        <taxon>Bacteria</taxon>
        <taxon>Bacillati</taxon>
        <taxon>Bacillota</taxon>
        <taxon>Bacilli</taxon>
        <taxon>Bacillales</taxon>
        <taxon>Bacillaceae</taxon>
        <taxon>Halalkalibacterium (ex Joshi et al. 2022)</taxon>
    </lineage>
</organism>
<dbReference type="AlphaFoldDB" id="A0A0M0KF17"/>
<evidence type="ECO:0000313" key="1">
    <source>
        <dbReference type="EMBL" id="KOO37003.1"/>
    </source>
</evidence>
<dbReference type="PATRIC" id="fig|136160.3.peg.4286"/>
<name>A0A0M0KF17_ALKHA</name>
<comment type="caution">
    <text evidence="1">The sequence shown here is derived from an EMBL/GenBank/DDBJ whole genome shotgun (WGS) entry which is preliminary data.</text>
</comment>
<gene>
    <name evidence="1" type="ORF">AMD02_16645</name>
</gene>
<dbReference type="GeneID" id="87596063"/>
<protein>
    <submittedName>
        <fullName evidence="1">Uncharacterized protein</fullName>
    </submittedName>
</protein>
<accession>A0A0M0KF17</accession>
<sequence>MMKLTKEVLQPFPQFIGQKPQRIVEEASCITFDINESLSLIFKARSEHCLTVRIQQYQYVDWSRYQLQVRELISHLESLALELDFTEIEFESSRRTTLLKILVQQGYNNRYGGVRGNGLEGRYVKMLVQ</sequence>